<reference evidence="3" key="1">
    <citation type="submission" date="2022-07" db="EMBL/GenBank/DDBJ databases">
        <title>Draft genome sequence of Zalerion maritima ATCC 34329, a (micro)plastics degrading marine fungus.</title>
        <authorList>
            <person name="Paco A."/>
            <person name="Goncalves M.F.M."/>
            <person name="Rocha-Santos T.A.P."/>
            <person name="Alves A."/>
        </authorList>
    </citation>
    <scope>NUCLEOTIDE SEQUENCE</scope>
    <source>
        <strain evidence="3">ATCC 34329</strain>
    </source>
</reference>
<sequence length="202" mass="21636">MFEKSRSPRLVDPRQNYESEVEVEGSMSIFPGEDPPWKPTTRAATVGSSTTKTTPTRVTTTTTIVTVHPTSRPRTVTTTLEPVATTIANTTKPRSSGSSGSSGSSTAQTIATAPKEATSAPIERHKYTNRRANGGSLADGAIAVVSVGAVLALFAIGVLVWYLMHRRARSSGFLPSKERDKGTAAVFELEGDIEWENGRKEN</sequence>
<keyword evidence="4" id="KW-1185">Reference proteome</keyword>
<organism evidence="3 4">
    <name type="scientific">Zalerion maritima</name>
    <dbReference type="NCBI Taxonomy" id="339359"/>
    <lineage>
        <taxon>Eukaryota</taxon>
        <taxon>Fungi</taxon>
        <taxon>Dikarya</taxon>
        <taxon>Ascomycota</taxon>
        <taxon>Pezizomycotina</taxon>
        <taxon>Sordariomycetes</taxon>
        <taxon>Lulworthiomycetidae</taxon>
        <taxon>Lulworthiales</taxon>
        <taxon>Lulworthiaceae</taxon>
        <taxon>Zalerion</taxon>
    </lineage>
</organism>
<comment type="caution">
    <text evidence="3">The sequence shown here is derived from an EMBL/GenBank/DDBJ whole genome shotgun (WGS) entry which is preliminary data.</text>
</comment>
<gene>
    <name evidence="3" type="ORF">MKZ38_003793</name>
</gene>
<evidence type="ECO:0000313" key="3">
    <source>
        <dbReference type="EMBL" id="KAJ2898628.1"/>
    </source>
</evidence>
<keyword evidence="2" id="KW-1133">Transmembrane helix</keyword>
<dbReference type="AlphaFoldDB" id="A0AAD5WRI3"/>
<evidence type="ECO:0000256" key="1">
    <source>
        <dbReference type="SAM" id="MobiDB-lite"/>
    </source>
</evidence>
<feature type="region of interest" description="Disordered" evidence="1">
    <location>
        <begin position="1"/>
        <end position="57"/>
    </location>
</feature>
<feature type="region of interest" description="Disordered" evidence="1">
    <location>
        <begin position="86"/>
        <end position="126"/>
    </location>
</feature>
<keyword evidence="2" id="KW-0472">Membrane</keyword>
<proteinExistence type="predicted"/>
<keyword evidence="2" id="KW-0812">Transmembrane</keyword>
<evidence type="ECO:0000256" key="2">
    <source>
        <dbReference type="SAM" id="Phobius"/>
    </source>
</evidence>
<feature type="compositionally biased region" description="Basic and acidic residues" evidence="1">
    <location>
        <begin position="1"/>
        <end position="17"/>
    </location>
</feature>
<dbReference type="EMBL" id="JAKWBI020000223">
    <property type="protein sequence ID" value="KAJ2898628.1"/>
    <property type="molecule type" value="Genomic_DNA"/>
</dbReference>
<feature type="transmembrane region" description="Helical" evidence="2">
    <location>
        <begin position="140"/>
        <end position="164"/>
    </location>
</feature>
<name>A0AAD5WRI3_9PEZI</name>
<feature type="compositionally biased region" description="Low complexity" evidence="1">
    <location>
        <begin position="45"/>
        <end position="57"/>
    </location>
</feature>
<accession>A0AAD5WRI3</accession>
<dbReference type="Proteomes" id="UP001201980">
    <property type="component" value="Unassembled WGS sequence"/>
</dbReference>
<evidence type="ECO:0000313" key="4">
    <source>
        <dbReference type="Proteomes" id="UP001201980"/>
    </source>
</evidence>
<protein>
    <submittedName>
        <fullName evidence="3">Uncharacterized protein</fullName>
    </submittedName>
</protein>
<feature type="compositionally biased region" description="Low complexity" evidence="1">
    <location>
        <begin position="95"/>
        <end position="105"/>
    </location>
</feature>